<protein>
    <submittedName>
        <fullName evidence="2">Type IV pilus modification protein PilV</fullName>
    </submittedName>
</protein>
<gene>
    <name evidence="2" type="primary">pilV</name>
    <name evidence="2" type="ORF">I8J32_011980</name>
</gene>
<dbReference type="RefSeq" id="WP_200612454.1">
    <property type="nucleotide sequence ID" value="NZ_CP071518.1"/>
</dbReference>
<dbReference type="KEGG" id="lsf:I8J32_011980"/>
<dbReference type="Proteomes" id="UP000639274">
    <property type="component" value="Chromosome"/>
</dbReference>
<sequence>MTHYRTRRGRVRRPHAVAGISMIEVLISVVILAFGMLGIATMQMLALRNSQVSLERSQATVQTYAILDAMRANLAVARIGGYNLSQMTCAVPEEAGTLASTDLHNWVTSLKANLGASACAHIACGGADCLISVEWDDSRGKTAPTRITTRTRL</sequence>
<keyword evidence="1" id="KW-0812">Transmembrane</keyword>
<accession>A0A974XX59</accession>
<proteinExistence type="predicted"/>
<organism evidence="2 3">
    <name type="scientific">Agrilutibacter solisilvae</name>
    <dbReference type="NCBI Taxonomy" id="2763317"/>
    <lineage>
        <taxon>Bacteria</taxon>
        <taxon>Pseudomonadati</taxon>
        <taxon>Pseudomonadota</taxon>
        <taxon>Gammaproteobacteria</taxon>
        <taxon>Lysobacterales</taxon>
        <taxon>Lysobacteraceae</taxon>
        <taxon>Agrilutibacter</taxon>
    </lineage>
</organism>
<dbReference type="InterPro" id="IPR013362">
    <property type="entry name" value="Pilus_4_PilV"/>
</dbReference>
<name>A0A974XX59_9GAMM</name>
<keyword evidence="1" id="KW-0472">Membrane</keyword>
<keyword evidence="1" id="KW-1133">Transmembrane helix</keyword>
<keyword evidence="3" id="KW-1185">Reference proteome</keyword>
<evidence type="ECO:0000313" key="2">
    <source>
        <dbReference type="EMBL" id="QSX77472.1"/>
    </source>
</evidence>
<dbReference type="NCBIfam" id="TIGR02523">
    <property type="entry name" value="type_IV_pilV"/>
    <property type="match status" value="1"/>
</dbReference>
<evidence type="ECO:0000256" key="1">
    <source>
        <dbReference type="SAM" id="Phobius"/>
    </source>
</evidence>
<dbReference type="EMBL" id="CP071518">
    <property type="protein sequence ID" value="QSX77472.1"/>
    <property type="molecule type" value="Genomic_DNA"/>
</dbReference>
<reference evidence="2 3" key="1">
    <citation type="submission" date="2021-03" db="EMBL/GenBank/DDBJ databases">
        <title>Lysobacter sp. nov. isolated from soil of gangwondo yeongwol, south Korea.</title>
        <authorList>
            <person name="Kim K.R."/>
            <person name="Kim K.H."/>
            <person name="Jeon C.O."/>
        </authorList>
    </citation>
    <scope>NUCLEOTIDE SEQUENCE [LARGE SCALE GENOMIC DNA]</scope>
    <source>
        <strain evidence="2 3">R19</strain>
    </source>
</reference>
<feature type="transmembrane region" description="Helical" evidence="1">
    <location>
        <begin position="21"/>
        <end position="46"/>
    </location>
</feature>
<evidence type="ECO:0000313" key="3">
    <source>
        <dbReference type="Proteomes" id="UP000639274"/>
    </source>
</evidence>
<dbReference type="AlphaFoldDB" id="A0A974XX59"/>